<dbReference type="RefSeq" id="WP_167635841.1">
    <property type="nucleotide sequence ID" value="NZ_JAATOP010000001.1"/>
</dbReference>
<accession>A0ABX0VWG1</accession>
<evidence type="ECO:0000313" key="3">
    <source>
        <dbReference type="Proteomes" id="UP000709466"/>
    </source>
</evidence>
<dbReference type="EC" id="1.13.11.79" evidence="2"/>
<dbReference type="EMBL" id="JAATOP010000001">
    <property type="protein sequence ID" value="NIY70948.1"/>
    <property type="molecule type" value="Genomic_DNA"/>
</dbReference>
<proteinExistence type="predicted"/>
<name>A0ABX0VWG1_9RHOB</name>
<feature type="domain" description="Nitroreductase" evidence="1">
    <location>
        <begin position="16"/>
        <end position="182"/>
    </location>
</feature>
<dbReference type="PANTHER" id="PTHR23026">
    <property type="entry name" value="NADPH NITROREDUCTASE"/>
    <property type="match status" value="1"/>
</dbReference>
<dbReference type="InterPro" id="IPR000415">
    <property type="entry name" value="Nitroreductase-like"/>
</dbReference>
<dbReference type="SUPFAM" id="SSF55469">
    <property type="entry name" value="FMN-dependent nitroreductase-like"/>
    <property type="match status" value="1"/>
</dbReference>
<dbReference type="InterPro" id="IPR012825">
    <property type="entry name" value="BluB"/>
</dbReference>
<dbReference type="NCBIfam" id="TIGR02476">
    <property type="entry name" value="BluB"/>
    <property type="match status" value="1"/>
</dbReference>
<dbReference type="PANTHER" id="PTHR23026:SF123">
    <property type="entry name" value="NAD(P)H NITROREDUCTASE RV3131-RELATED"/>
    <property type="match status" value="1"/>
</dbReference>
<dbReference type="Gene3D" id="3.40.109.10">
    <property type="entry name" value="NADH Oxidase"/>
    <property type="match status" value="1"/>
</dbReference>
<protein>
    <submittedName>
        <fullName evidence="2">5,6-dimethylbenzimidazole synthase</fullName>
        <ecNumber evidence="2">1.13.11.79</ecNumber>
    </submittedName>
</protein>
<dbReference type="Proteomes" id="UP000709466">
    <property type="component" value="Unassembled WGS sequence"/>
</dbReference>
<evidence type="ECO:0000259" key="1">
    <source>
        <dbReference type="Pfam" id="PF00881"/>
    </source>
</evidence>
<sequence length="209" mass="23673">MTGFDADFRDELWRLLRMRRDVRHFRTDPVDSDVIDDCLRSFSLAPSVGLSEPWRVVRVNDPARRIAARENFRAANADALAGYSGDDAKIYAGLKLSGMDDAPVQIAVFSEDNTTKGKGLGAGTMPEMKAYSCVSAIMQFWLLLRAHRIGLGWVSILDPEQLTRDLDVPSHWRLIGYFCIGYPLTEEESPELERLGWEKRQDLPALLER</sequence>
<organism evidence="2 3">
    <name type="scientific">Marivivens donghaensis</name>
    <dbReference type="NCBI Taxonomy" id="1699413"/>
    <lineage>
        <taxon>Bacteria</taxon>
        <taxon>Pseudomonadati</taxon>
        <taxon>Pseudomonadota</taxon>
        <taxon>Alphaproteobacteria</taxon>
        <taxon>Rhodobacterales</taxon>
        <taxon>Paracoccaceae</taxon>
        <taxon>Marivivens group</taxon>
        <taxon>Marivivens</taxon>
    </lineage>
</organism>
<dbReference type="InterPro" id="IPR050627">
    <property type="entry name" value="Nitroreductase/BluB"/>
</dbReference>
<dbReference type="GO" id="GO:0102919">
    <property type="term" value="F:5,6-dimethylbenzimidazole synthase activity"/>
    <property type="evidence" value="ECO:0007669"/>
    <property type="project" value="UniProtKB-EC"/>
</dbReference>
<comment type="caution">
    <text evidence="2">The sequence shown here is derived from an EMBL/GenBank/DDBJ whole genome shotgun (WGS) entry which is preliminary data.</text>
</comment>
<dbReference type="InterPro" id="IPR029479">
    <property type="entry name" value="Nitroreductase"/>
</dbReference>
<evidence type="ECO:0000313" key="2">
    <source>
        <dbReference type="EMBL" id="NIY70948.1"/>
    </source>
</evidence>
<reference evidence="2 3" key="1">
    <citation type="submission" date="2020-03" db="EMBL/GenBank/DDBJ databases">
        <title>Bacterial isolates of synthetic phycosphere.</title>
        <authorList>
            <person name="Fu H."/>
            <person name="Moran M.A."/>
        </authorList>
    </citation>
    <scope>NUCLEOTIDE SEQUENCE [LARGE SCALE GENOMIC DNA]</scope>
    <source>
        <strain evidence="2 3">HF1</strain>
    </source>
</reference>
<dbReference type="Pfam" id="PF00881">
    <property type="entry name" value="Nitroreductase"/>
    <property type="match status" value="1"/>
</dbReference>
<keyword evidence="2" id="KW-0560">Oxidoreductase</keyword>
<gene>
    <name evidence="2" type="primary">bluB</name>
    <name evidence="2" type="ORF">HCZ30_00695</name>
</gene>
<keyword evidence="3" id="KW-1185">Reference proteome</keyword>